<evidence type="ECO:0000313" key="3">
    <source>
        <dbReference type="EMBL" id="MEK0306901.1"/>
    </source>
</evidence>
<proteinExistence type="predicted"/>
<sequence>MPDVPVTGARDCDQVSSQDRAEGVDCAVIQDSSGRLFDVWTAEGEESKRRLDMRVKAAQALKDAKEVPALGFKVEQVVAYEPGLKEQGPTGLVAVAVMKHCPGTIRPLHLLTLDECTAAGTAIGAVHRLRPDFLRTHGYPTYTTEQIAAQLRGWIGRLRKDGHVPGEITDSWARIIETDGLWSFRTCTVHGGLRDGDLLYSGSGLSAVYGWQDMQVNDPARDLAWIFAKLDGSRRNAVIAAYGRMMGSRLDDLIMLRANLWLQMEQVGDFIKALDRADNERIISFKAQVERLAQQLVESRPSRSGDRPKASAQAARPGNTSLPQDGSGDEVHGEPAPSTITVGTLLRGQDQHRAGGTRVNAAGAGETGRQDPGKEIEGTSQENAPETMAISKSDMADLARTQTVLSHIERDGDQTDEAAGGKSRTGGQPGGERRTENDSAGKEGRADDDMPPSFATPRITEPDGEGQGATPEGEETGQDPRQADSQPTRREEGTGQADGDAPDHEGGSSTLGPDGGEDKAGTGKGDAGEEDLGVRTGASADEKTVTLPRATSADEVETGLFEGRKPAQAADAQGVILPSGE</sequence>
<dbReference type="InterPro" id="IPR011009">
    <property type="entry name" value="Kinase-like_dom_sf"/>
</dbReference>
<evidence type="ECO:0000259" key="2">
    <source>
        <dbReference type="Pfam" id="PF01636"/>
    </source>
</evidence>
<protein>
    <submittedName>
        <fullName evidence="3">Phosphotransferase</fullName>
    </submittedName>
</protein>
<dbReference type="Gene3D" id="3.90.1200.10">
    <property type="match status" value="1"/>
</dbReference>
<feature type="compositionally biased region" description="Basic and acidic residues" evidence="1">
    <location>
        <begin position="368"/>
        <end position="377"/>
    </location>
</feature>
<organism evidence="3 4">
    <name type="scientific">Bifidobacterium favimelis</name>
    <dbReference type="NCBI Taxonomy" id="3122979"/>
    <lineage>
        <taxon>Bacteria</taxon>
        <taxon>Bacillati</taxon>
        <taxon>Actinomycetota</taxon>
        <taxon>Actinomycetes</taxon>
        <taxon>Bifidobacteriales</taxon>
        <taxon>Bifidobacteriaceae</taxon>
        <taxon>Bifidobacterium</taxon>
    </lineage>
</organism>
<dbReference type="InterPro" id="IPR002575">
    <property type="entry name" value="Aminoglycoside_PTrfase"/>
</dbReference>
<accession>A0ABU8ZNS8</accession>
<dbReference type="EMBL" id="JBANBB010000001">
    <property type="protein sequence ID" value="MEK0306901.1"/>
    <property type="molecule type" value="Genomic_DNA"/>
</dbReference>
<dbReference type="Pfam" id="PF01636">
    <property type="entry name" value="APH"/>
    <property type="match status" value="1"/>
</dbReference>
<feature type="region of interest" description="Disordered" evidence="1">
    <location>
        <begin position="296"/>
        <end position="581"/>
    </location>
</feature>
<comment type="caution">
    <text evidence="3">The sequence shown here is derived from an EMBL/GenBank/DDBJ whole genome shotgun (WGS) entry which is preliminary data.</text>
</comment>
<feature type="domain" description="Aminoglycoside phosphotransferase" evidence="2">
    <location>
        <begin position="70"/>
        <end position="244"/>
    </location>
</feature>
<name>A0ABU8ZNS8_9BIFI</name>
<feature type="compositionally biased region" description="Basic and acidic residues" evidence="1">
    <location>
        <begin position="300"/>
        <end position="309"/>
    </location>
</feature>
<evidence type="ECO:0000256" key="1">
    <source>
        <dbReference type="SAM" id="MobiDB-lite"/>
    </source>
</evidence>
<dbReference type="SUPFAM" id="SSF56112">
    <property type="entry name" value="Protein kinase-like (PK-like)"/>
    <property type="match status" value="1"/>
</dbReference>
<gene>
    <name evidence="3" type="ORF">V8P97_05425</name>
</gene>
<evidence type="ECO:0000313" key="4">
    <source>
        <dbReference type="Proteomes" id="UP001373159"/>
    </source>
</evidence>
<feature type="compositionally biased region" description="Basic and acidic residues" evidence="1">
    <location>
        <begin position="431"/>
        <end position="448"/>
    </location>
</feature>
<dbReference type="Proteomes" id="UP001373159">
    <property type="component" value="Unassembled WGS sequence"/>
</dbReference>
<keyword evidence="4" id="KW-1185">Reference proteome</keyword>
<reference evidence="3 4" key="1">
    <citation type="submission" date="2024-02" db="EMBL/GenBank/DDBJ databases">
        <title>Bifidobacterium honeyensis sp. nov., isolated from the comb honey.</title>
        <authorList>
            <person name="Liu W."/>
            <person name="Li Y."/>
        </authorList>
    </citation>
    <scope>NUCLEOTIDE SEQUENCE [LARGE SCALE GENOMIC DNA]</scope>
    <source>
        <strain evidence="3 4">IMAU50988</strain>
    </source>
</reference>